<proteinExistence type="predicted"/>
<name>A0AAV6G4G9_9TELE</name>
<dbReference type="GO" id="GO:0009617">
    <property type="term" value="P:response to bacterium"/>
    <property type="evidence" value="ECO:0007669"/>
    <property type="project" value="TreeGrafter"/>
</dbReference>
<dbReference type="Gene3D" id="2.60.40.10">
    <property type="entry name" value="Immunoglobulins"/>
    <property type="match status" value="1"/>
</dbReference>
<organism evidence="11 12">
    <name type="scientific">Alosa alosa</name>
    <name type="common">allis shad</name>
    <dbReference type="NCBI Taxonomy" id="278164"/>
    <lineage>
        <taxon>Eukaryota</taxon>
        <taxon>Metazoa</taxon>
        <taxon>Chordata</taxon>
        <taxon>Craniata</taxon>
        <taxon>Vertebrata</taxon>
        <taxon>Euteleostomi</taxon>
        <taxon>Actinopterygii</taxon>
        <taxon>Neopterygii</taxon>
        <taxon>Teleostei</taxon>
        <taxon>Clupei</taxon>
        <taxon>Clupeiformes</taxon>
        <taxon>Clupeoidei</taxon>
        <taxon>Clupeidae</taxon>
        <taxon>Alosa</taxon>
    </lineage>
</organism>
<gene>
    <name evidence="11" type="ORF">AALO_G00187560</name>
</gene>
<evidence type="ECO:0000256" key="9">
    <source>
        <dbReference type="SAM" id="SignalP"/>
    </source>
</evidence>
<keyword evidence="3 9" id="KW-0732">Signal</keyword>
<keyword evidence="7" id="KW-0325">Glycoprotein</keyword>
<evidence type="ECO:0000256" key="2">
    <source>
        <dbReference type="ARBA" id="ARBA00022475"/>
    </source>
</evidence>
<keyword evidence="12" id="KW-1185">Reference proteome</keyword>
<dbReference type="InterPro" id="IPR052051">
    <property type="entry name" value="TCR_complex_component"/>
</dbReference>
<keyword evidence="8" id="KW-1133">Transmembrane helix</keyword>
<sequence>MALCIIFGLSFVVSLSESIEWWKVHLGESVTLQCDISFHRETAWVRHKSDEIPVVLLVAGPNESDGSLYSKDHIHHRFKAVANQSRESNDLRISNVTEEDLALYYCIGRVKGKQKFGIGTRLYQDKAEGVDDILPTKAPFQNEDHHFNLYWLFAGLRGIGLLIFVSAILTVNIKKRKTHQTQIKKYSHSG</sequence>
<dbReference type="InterPro" id="IPR003599">
    <property type="entry name" value="Ig_sub"/>
</dbReference>
<evidence type="ECO:0000256" key="8">
    <source>
        <dbReference type="SAM" id="Phobius"/>
    </source>
</evidence>
<protein>
    <recommendedName>
        <fullName evidence="10">Immunoglobulin domain-containing protein</fullName>
    </recommendedName>
</protein>
<evidence type="ECO:0000256" key="5">
    <source>
        <dbReference type="ARBA" id="ARBA00023136"/>
    </source>
</evidence>
<keyword evidence="4" id="KW-0391">Immunity</keyword>
<evidence type="ECO:0000256" key="4">
    <source>
        <dbReference type="ARBA" id="ARBA00022859"/>
    </source>
</evidence>
<keyword evidence="2" id="KW-1003">Cell membrane</keyword>
<keyword evidence="5 8" id="KW-0472">Membrane</keyword>
<feature type="transmembrane region" description="Helical" evidence="8">
    <location>
        <begin position="149"/>
        <end position="171"/>
    </location>
</feature>
<keyword evidence="8" id="KW-0812">Transmembrane</keyword>
<evidence type="ECO:0000259" key="10">
    <source>
        <dbReference type="SMART" id="SM00409"/>
    </source>
</evidence>
<evidence type="ECO:0000313" key="12">
    <source>
        <dbReference type="Proteomes" id="UP000823561"/>
    </source>
</evidence>
<dbReference type="SMART" id="SM00409">
    <property type="entry name" value="IG"/>
    <property type="match status" value="1"/>
</dbReference>
<reference evidence="11" key="1">
    <citation type="submission" date="2020-10" db="EMBL/GenBank/DDBJ databases">
        <title>Chromosome-scale genome assembly of the Allis shad, Alosa alosa.</title>
        <authorList>
            <person name="Margot Z."/>
            <person name="Christophe K."/>
            <person name="Cabau C."/>
            <person name="Louis A."/>
            <person name="Berthelot C."/>
            <person name="Parey E."/>
            <person name="Roest Crollius H."/>
            <person name="Montfort J."/>
            <person name="Robinson-Rechavi M."/>
            <person name="Bucao C."/>
            <person name="Bouchez O."/>
            <person name="Gislard M."/>
            <person name="Lluch J."/>
            <person name="Milhes M."/>
            <person name="Lampietro C."/>
            <person name="Lopez Roques C."/>
            <person name="Donnadieu C."/>
            <person name="Braasch I."/>
            <person name="Desvignes T."/>
            <person name="Postlethwait J."/>
            <person name="Bobe J."/>
            <person name="Guiguen Y."/>
        </authorList>
    </citation>
    <scope>NUCLEOTIDE SEQUENCE</scope>
    <source>
        <strain evidence="11">M-15738</strain>
        <tissue evidence="11">Blood</tissue>
    </source>
</reference>
<dbReference type="SUPFAM" id="SSF48726">
    <property type="entry name" value="Immunoglobulin"/>
    <property type="match status" value="1"/>
</dbReference>
<feature type="signal peptide" evidence="9">
    <location>
        <begin position="1"/>
        <end position="18"/>
    </location>
</feature>
<feature type="domain" description="Immunoglobulin" evidence="10">
    <location>
        <begin position="19"/>
        <end position="125"/>
    </location>
</feature>
<evidence type="ECO:0000256" key="6">
    <source>
        <dbReference type="ARBA" id="ARBA00023157"/>
    </source>
</evidence>
<dbReference type="CDD" id="cd00099">
    <property type="entry name" value="IgV"/>
    <property type="match status" value="1"/>
</dbReference>
<dbReference type="PANTHER" id="PTHR19433:SF111">
    <property type="entry name" value="T CELL RECEPTOR ALPHA VARIABLE 4"/>
    <property type="match status" value="1"/>
</dbReference>
<dbReference type="EMBL" id="JADWDJ010000014">
    <property type="protein sequence ID" value="KAG5270003.1"/>
    <property type="molecule type" value="Genomic_DNA"/>
</dbReference>
<comment type="caution">
    <text evidence="11">The sequence shown here is derived from an EMBL/GenBank/DDBJ whole genome shotgun (WGS) entry which is preliminary data.</text>
</comment>
<evidence type="ECO:0000256" key="1">
    <source>
        <dbReference type="ARBA" id="ARBA00004236"/>
    </source>
</evidence>
<dbReference type="InterPro" id="IPR013783">
    <property type="entry name" value="Ig-like_fold"/>
</dbReference>
<dbReference type="GO" id="GO:0002376">
    <property type="term" value="P:immune system process"/>
    <property type="evidence" value="ECO:0007669"/>
    <property type="project" value="UniProtKB-KW"/>
</dbReference>
<feature type="chain" id="PRO_5044000431" description="Immunoglobulin domain-containing protein" evidence="9">
    <location>
        <begin position="19"/>
        <end position="190"/>
    </location>
</feature>
<dbReference type="PANTHER" id="PTHR19433">
    <property type="entry name" value="T-CELL RECEPTOR ALPHA CHAIN V REGION-RELATED"/>
    <property type="match status" value="1"/>
</dbReference>
<evidence type="ECO:0000313" key="11">
    <source>
        <dbReference type="EMBL" id="KAG5270003.1"/>
    </source>
</evidence>
<evidence type="ECO:0000256" key="7">
    <source>
        <dbReference type="ARBA" id="ARBA00023180"/>
    </source>
</evidence>
<dbReference type="Pfam" id="PF07686">
    <property type="entry name" value="V-set"/>
    <property type="match status" value="1"/>
</dbReference>
<evidence type="ECO:0000256" key="3">
    <source>
        <dbReference type="ARBA" id="ARBA00022729"/>
    </source>
</evidence>
<keyword evidence="6" id="KW-1015">Disulfide bond</keyword>
<dbReference type="Proteomes" id="UP000823561">
    <property type="component" value="Chromosome 14"/>
</dbReference>
<comment type="subcellular location">
    <subcellularLocation>
        <location evidence="1">Cell membrane</location>
    </subcellularLocation>
</comment>
<dbReference type="AlphaFoldDB" id="A0AAV6G4G9"/>
<dbReference type="InterPro" id="IPR036179">
    <property type="entry name" value="Ig-like_dom_sf"/>
</dbReference>
<accession>A0AAV6G4G9</accession>
<dbReference type="InterPro" id="IPR013106">
    <property type="entry name" value="Ig_V-set"/>
</dbReference>
<dbReference type="GO" id="GO:0005886">
    <property type="term" value="C:plasma membrane"/>
    <property type="evidence" value="ECO:0007669"/>
    <property type="project" value="UniProtKB-SubCell"/>
</dbReference>